<keyword evidence="2" id="KW-0378">Hydrolase</keyword>
<keyword evidence="3" id="KW-0326">Glycosidase</keyword>
<protein>
    <submittedName>
        <fullName evidence="6">Glycogen debranching enzyme GlgX</fullName>
    </submittedName>
</protein>
<gene>
    <name evidence="6" type="ordered locus">Acid_7170</name>
</gene>
<dbReference type="NCBIfam" id="TIGR02100">
    <property type="entry name" value="glgX_debranch"/>
    <property type="match status" value="1"/>
</dbReference>
<dbReference type="Pfam" id="PF02922">
    <property type="entry name" value="CBM_48"/>
    <property type="match status" value="1"/>
</dbReference>
<dbReference type="HOGENOM" id="CLU_011725_1_1_0"/>
<sequence>MLEPHTTKAVEPGSPFPLGATLVDGGVNFAIYSKQAAGVFLLLFDSADGAATDVIPLTARDKLVWHACVKGVRAGQLYGYKVSGEYRPDLGLRFNEAKLLLDPYARAVTGKFRNVDNLLLAYAAQPASADLTQDTRDNSAVVPKGIVIDDGFDWQGVGAPKSALEQLVIYEVHVKGFTAHPSSGVSAPGTYLGFIEKIPHLTRLGVNAVELMPVHEHYVDDFLVDRGLTNYWGYNTIGFFAPEVSYGSQREAGCQVAEFKTLVRELHRAGIQVILDVVYNHTAEGNEMGPSMSFRGLDNVSYYCLTGPAEAPRRYYMNYTGCGNSMNFDSPAVIRLVMDSLRYWVEAMHVDGFRFDLASVLGRGADGSFRSTSGFFDAVAQDPVLSRAILIAEPWDTGTYQLGNFPIDWSEWNGKFRDTVRCFAKSDSGQLSQMGWRLTGSADLYGSEGRSAYNSVNFVTCHDGFTLHDLVSYNGKHNEGNGENNQDGTNDNNSWNCGAEGDTTDSGILSLRRQLMRNHACYLMFACGTPMMLGGDEFARSQQGNNNAYCQDNAIGWFDWSLVERNGDLVEFFRKAIAFTRRFPVLQRRKFLLGDDLDADGVADLTWFSPDLGTPAWSDANARVLCYQLDTSDCGDTCDADRLFFILNSDFDSQWVKLPPLAAGHTWFRAIDTSLAAGEDFAENGTEVRVEPDDHYIANARSTVVLLAR</sequence>
<dbReference type="InterPro" id="IPR006047">
    <property type="entry name" value="GH13_cat_dom"/>
</dbReference>
<feature type="domain" description="Glycosyl hydrolase family 13 catalytic" evidence="5">
    <location>
        <begin position="171"/>
        <end position="580"/>
    </location>
</feature>
<dbReference type="Pfam" id="PF00128">
    <property type="entry name" value="Alpha-amylase"/>
    <property type="match status" value="1"/>
</dbReference>
<dbReference type="Gene3D" id="2.60.40.10">
    <property type="entry name" value="Immunoglobulins"/>
    <property type="match status" value="1"/>
</dbReference>
<evidence type="ECO:0000256" key="3">
    <source>
        <dbReference type="ARBA" id="ARBA00023295"/>
    </source>
</evidence>
<dbReference type="GO" id="GO:0004135">
    <property type="term" value="F:amylo-alpha-1,6-glucosidase activity"/>
    <property type="evidence" value="ECO:0007669"/>
    <property type="project" value="InterPro"/>
</dbReference>
<dbReference type="SUPFAM" id="SSF51445">
    <property type="entry name" value="(Trans)glycosidases"/>
    <property type="match status" value="1"/>
</dbReference>
<dbReference type="EMBL" id="CP000473">
    <property type="protein sequence ID" value="ABJ88081.1"/>
    <property type="molecule type" value="Genomic_DNA"/>
</dbReference>
<dbReference type="GO" id="GO:0005980">
    <property type="term" value="P:glycogen catabolic process"/>
    <property type="evidence" value="ECO:0007669"/>
    <property type="project" value="InterPro"/>
</dbReference>
<accession>Q01QI9</accession>
<dbReference type="Gene3D" id="3.20.20.80">
    <property type="entry name" value="Glycosidases"/>
    <property type="match status" value="1"/>
</dbReference>
<feature type="compositionally biased region" description="Polar residues" evidence="4">
    <location>
        <begin position="486"/>
        <end position="496"/>
    </location>
</feature>
<feature type="region of interest" description="Disordered" evidence="4">
    <location>
        <begin position="476"/>
        <end position="497"/>
    </location>
</feature>
<dbReference type="FunCoup" id="Q01QI9">
    <property type="interactions" value="215"/>
</dbReference>
<dbReference type="InterPro" id="IPR017853">
    <property type="entry name" value="GH"/>
</dbReference>
<evidence type="ECO:0000256" key="1">
    <source>
        <dbReference type="ARBA" id="ARBA00008061"/>
    </source>
</evidence>
<dbReference type="KEGG" id="sus:Acid_7170"/>
<dbReference type="InterPro" id="IPR044505">
    <property type="entry name" value="GlgX_Isoamylase_N_E_set"/>
</dbReference>
<dbReference type="CDD" id="cd02856">
    <property type="entry name" value="E_set_GDE_Isoamylase_N"/>
    <property type="match status" value="1"/>
</dbReference>
<comment type="similarity">
    <text evidence="1">Belongs to the glycosyl hydrolase 13 family.</text>
</comment>
<dbReference type="Pfam" id="PF21331">
    <property type="entry name" value="Isoamylase_C"/>
    <property type="match status" value="1"/>
</dbReference>
<dbReference type="InterPro" id="IPR048644">
    <property type="entry name" value="Isoamylase_C"/>
</dbReference>
<dbReference type="Gene3D" id="2.60.40.1180">
    <property type="entry name" value="Golgi alpha-mannosidase II"/>
    <property type="match status" value="1"/>
</dbReference>
<dbReference type="InterPro" id="IPR014756">
    <property type="entry name" value="Ig_E-set"/>
</dbReference>
<evidence type="ECO:0000259" key="5">
    <source>
        <dbReference type="SMART" id="SM00642"/>
    </source>
</evidence>
<dbReference type="InterPro" id="IPR004193">
    <property type="entry name" value="Glyco_hydro_13_N"/>
</dbReference>
<dbReference type="CAZy" id="CBM48">
    <property type="family name" value="Carbohydrate-Binding Module Family 48"/>
</dbReference>
<dbReference type="SMART" id="SM00642">
    <property type="entry name" value="Aamy"/>
    <property type="match status" value="1"/>
</dbReference>
<dbReference type="SUPFAM" id="SSF51011">
    <property type="entry name" value="Glycosyl hydrolase domain"/>
    <property type="match status" value="1"/>
</dbReference>
<dbReference type="CDD" id="cd11326">
    <property type="entry name" value="AmyAc_Glg_debranch"/>
    <property type="match status" value="1"/>
</dbReference>
<name>Q01QI9_SOLUE</name>
<dbReference type="STRING" id="234267.Acid_7170"/>
<reference evidence="6" key="1">
    <citation type="submission" date="2006-10" db="EMBL/GenBank/DDBJ databases">
        <title>Complete sequence of Solibacter usitatus Ellin6076.</title>
        <authorList>
            <consortium name="US DOE Joint Genome Institute"/>
            <person name="Copeland A."/>
            <person name="Lucas S."/>
            <person name="Lapidus A."/>
            <person name="Barry K."/>
            <person name="Detter J.C."/>
            <person name="Glavina del Rio T."/>
            <person name="Hammon N."/>
            <person name="Israni S."/>
            <person name="Dalin E."/>
            <person name="Tice H."/>
            <person name="Pitluck S."/>
            <person name="Thompson L.S."/>
            <person name="Brettin T."/>
            <person name="Bruce D."/>
            <person name="Han C."/>
            <person name="Tapia R."/>
            <person name="Gilna P."/>
            <person name="Schmutz J."/>
            <person name="Larimer F."/>
            <person name="Land M."/>
            <person name="Hauser L."/>
            <person name="Kyrpides N."/>
            <person name="Mikhailova N."/>
            <person name="Janssen P.H."/>
            <person name="Kuske C.R."/>
            <person name="Richardson P."/>
        </authorList>
    </citation>
    <scope>NUCLEOTIDE SEQUENCE</scope>
    <source>
        <strain evidence="6">Ellin6076</strain>
    </source>
</reference>
<dbReference type="InterPro" id="IPR013780">
    <property type="entry name" value="Glyco_hydro_b"/>
</dbReference>
<organism evidence="6">
    <name type="scientific">Solibacter usitatus (strain Ellin6076)</name>
    <dbReference type="NCBI Taxonomy" id="234267"/>
    <lineage>
        <taxon>Bacteria</taxon>
        <taxon>Pseudomonadati</taxon>
        <taxon>Acidobacteriota</taxon>
        <taxon>Terriglobia</taxon>
        <taxon>Bryobacterales</taxon>
        <taxon>Solibacteraceae</taxon>
        <taxon>Candidatus Solibacter</taxon>
    </lineage>
</organism>
<proteinExistence type="inferred from homology"/>
<dbReference type="AlphaFoldDB" id="Q01QI9"/>
<dbReference type="InterPro" id="IPR011837">
    <property type="entry name" value="Glycogen_debranch_GlgX"/>
</dbReference>
<dbReference type="InParanoid" id="Q01QI9"/>
<evidence type="ECO:0000313" key="6">
    <source>
        <dbReference type="EMBL" id="ABJ88081.1"/>
    </source>
</evidence>
<evidence type="ECO:0000256" key="4">
    <source>
        <dbReference type="SAM" id="MobiDB-lite"/>
    </source>
</evidence>
<dbReference type="SUPFAM" id="SSF81296">
    <property type="entry name" value="E set domains"/>
    <property type="match status" value="1"/>
</dbReference>
<dbReference type="PANTHER" id="PTHR43002">
    <property type="entry name" value="GLYCOGEN DEBRANCHING ENZYME"/>
    <property type="match status" value="1"/>
</dbReference>
<dbReference type="eggNOG" id="COG1523">
    <property type="taxonomic scope" value="Bacteria"/>
</dbReference>
<dbReference type="CAZy" id="GH13">
    <property type="family name" value="Glycoside Hydrolase Family 13"/>
</dbReference>
<evidence type="ECO:0000256" key="2">
    <source>
        <dbReference type="ARBA" id="ARBA00022801"/>
    </source>
</evidence>
<dbReference type="InterPro" id="IPR013783">
    <property type="entry name" value="Ig-like_fold"/>
</dbReference>